<dbReference type="WBParaSite" id="JU765_v2.g10066.t1">
    <property type="protein sequence ID" value="JU765_v2.g10066.t1"/>
    <property type="gene ID" value="JU765_v2.g10066"/>
</dbReference>
<dbReference type="Proteomes" id="UP000887576">
    <property type="component" value="Unplaced"/>
</dbReference>
<reference evidence="2" key="1">
    <citation type="submission" date="2022-11" db="UniProtKB">
        <authorList>
            <consortium name="WormBaseParasite"/>
        </authorList>
    </citation>
    <scope>IDENTIFICATION</scope>
</reference>
<accession>A0AC34PUH4</accession>
<sequence length="80" mass="9110">MLDISSPPHIGDVVVLHVLSYPFGYFQLSDSKVRKLLVESGDFLVNVKEGILLLLKTNDLIQEFSVSYKFVRVSSYMEMI</sequence>
<name>A0AC34PUH4_9BILA</name>
<organism evidence="1 2">
    <name type="scientific">Panagrolaimus sp. JU765</name>
    <dbReference type="NCBI Taxonomy" id="591449"/>
    <lineage>
        <taxon>Eukaryota</taxon>
        <taxon>Metazoa</taxon>
        <taxon>Ecdysozoa</taxon>
        <taxon>Nematoda</taxon>
        <taxon>Chromadorea</taxon>
        <taxon>Rhabditida</taxon>
        <taxon>Tylenchina</taxon>
        <taxon>Panagrolaimomorpha</taxon>
        <taxon>Panagrolaimoidea</taxon>
        <taxon>Panagrolaimidae</taxon>
        <taxon>Panagrolaimus</taxon>
    </lineage>
</organism>
<evidence type="ECO:0000313" key="2">
    <source>
        <dbReference type="WBParaSite" id="JU765_v2.g10066.t1"/>
    </source>
</evidence>
<protein>
    <submittedName>
        <fullName evidence="2">Protein kinase domain-containing protein</fullName>
    </submittedName>
</protein>
<evidence type="ECO:0000313" key="1">
    <source>
        <dbReference type="Proteomes" id="UP000887576"/>
    </source>
</evidence>
<proteinExistence type="predicted"/>